<keyword evidence="2" id="KW-0813">Transport</keyword>
<accession>A0A382AQ70</accession>
<evidence type="ECO:0000259" key="8">
    <source>
        <dbReference type="PROSITE" id="PS50850"/>
    </source>
</evidence>
<organism evidence="9">
    <name type="scientific">marine metagenome</name>
    <dbReference type="NCBI Taxonomy" id="408172"/>
    <lineage>
        <taxon>unclassified sequences</taxon>
        <taxon>metagenomes</taxon>
        <taxon>ecological metagenomes</taxon>
    </lineage>
</organism>
<evidence type="ECO:0000256" key="4">
    <source>
        <dbReference type="ARBA" id="ARBA00022692"/>
    </source>
</evidence>
<dbReference type="PANTHER" id="PTHR23513:SF6">
    <property type="entry name" value="MAJOR FACILITATOR SUPERFAMILY ASSOCIATED DOMAIN-CONTAINING PROTEIN"/>
    <property type="match status" value="1"/>
</dbReference>
<evidence type="ECO:0000256" key="6">
    <source>
        <dbReference type="ARBA" id="ARBA00023136"/>
    </source>
</evidence>
<evidence type="ECO:0000256" key="2">
    <source>
        <dbReference type="ARBA" id="ARBA00022448"/>
    </source>
</evidence>
<evidence type="ECO:0000256" key="7">
    <source>
        <dbReference type="SAM" id="Phobius"/>
    </source>
</evidence>
<evidence type="ECO:0000256" key="1">
    <source>
        <dbReference type="ARBA" id="ARBA00004651"/>
    </source>
</evidence>
<keyword evidence="6 7" id="KW-0472">Membrane</keyword>
<reference evidence="9" key="1">
    <citation type="submission" date="2018-05" db="EMBL/GenBank/DDBJ databases">
        <authorList>
            <person name="Lanie J.A."/>
            <person name="Ng W.-L."/>
            <person name="Kazmierczak K.M."/>
            <person name="Andrzejewski T.M."/>
            <person name="Davidsen T.M."/>
            <person name="Wayne K.J."/>
            <person name="Tettelin H."/>
            <person name="Glass J.I."/>
            <person name="Rusch D."/>
            <person name="Podicherti R."/>
            <person name="Tsui H.-C.T."/>
            <person name="Winkler M.E."/>
        </authorList>
    </citation>
    <scope>NUCLEOTIDE SEQUENCE</scope>
</reference>
<keyword evidence="4 7" id="KW-0812">Transmembrane</keyword>
<dbReference type="SUPFAM" id="SSF103473">
    <property type="entry name" value="MFS general substrate transporter"/>
    <property type="match status" value="1"/>
</dbReference>
<feature type="transmembrane region" description="Helical" evidence="7">
    <location>
        <begin position="159"/>
        <end position="182"/>
    </location>
</feature>
<feature type="transmembrane region" description="Helical" evidence="7">
    <location>
        <begin position="188"/>
        <end position="209"/>
    </location>
</feature>
<dbReference type="PANTHER" id="PTHR23513">
    <property type="entry name" value="INTEGRAL MEMBRANE EFFLUX PROTEIN-RELATED"/>
    <property type="match status" value="1"/>
</dbReference>
<keyword evidence="5 7" id="KW-1133">Transmembrane helix</keyword>
<dbReference type="Gene3D" id="1.20.1250.20">
    <property type="entry name" value="MFS general substrate transporter like domains"/>
    <property type="match status" value="1"/>
</dbReference>
<dbReference type="GO" id="GO:0022857">
    <property type="term" value="F:transmembrane transporter activity"/>
    <property type="evidence" value="ECO:0007669"/>
    <property type="project" value="InterPro"/>
</dbReference>
<protein>
    <recommendedName>
        <fullName evidence="8">Major facilitator superfamily (MFS) profile domain-containing protein</fullName>
    </recommendedName>
</protein>
<dbReference type="PROSITE" id="PS50850">
    <property type="entry name" value="MFS"/>
    <property type="match status" value="1"/>
</dbReference>
<dbReference type="CDD" id="cd06173">
    <property type="entry name" value="MFS_MefA_like"/>
    <property type="match status" value="1"/>
</dbReference>
<feature type="transmembrane region" description="Helical" evidence="7">
    <location>
        <begin position="121"/>
        <end position="138"/>
    </location>
</feature>
<feature type="transmembrane region" description="Helical" evidence="7">
    <location>
        <begin position="64"/>
        <end position="87"/>
    </location>
</feature>
<feature type="domain" description="Major facilitator superfamily (MFS) profile" evidence="8">
    <location>
        <begin position="29"/>
        <end position="245"/>
    </location>
</feature>
<evidence type="ECO:0000313" key="9">
    <source>
        <dbReference type="EMBL" id="SVB03628.1"/>
    </source>
</evidence>
<proteinExistence type="predicted"/>
<dbReference type="EMBL" id="UINC01026347">
    <property type="protein sequence ID" value="SVB03628.1"/>
    <property type="molecule type" value="Genomic_DNA"/>
</dbReference>
<name>A0A382AQ70_9ZZZZ</name>
<evidence type="ECO:0000256" key="3">
    <source>
        <dbReference type="ARBA" id="ARBA00022475"/>
    </source>
</evidence>
<feature type="transmembrane region" description="Helical" evidence="7">
    <location>
        <begin position="30"/>
        <end position="52"/>
    </location>
</feature>
<keyword evidence="3" id="KW-1003">Cell membrane</keyword>
<dbReference type="InterPro" id="IPR036259">
    <property type="entry name" value="MFS_trans_sf"/>
</dbReference>
<comment type="subcellular location">
    <subcellularLocation>
        <location evidence="1">Cell membrane</location>
        <topology evidence="1">Multi-pass membrane protein</topology>
    </subcellularLocation>
</comment>
<dbReference type="Pfam" id="PF05977">
    <property type="entry name" value="MFS_3"/>
    <property type="match status" value="1"/>
</dbReference>
<sequence length="245" mass="26924">MEFDISNQEENETPKNFANKMFRAFSIPPFRYLWINTITFSLVQGMALLTFLQLARELSESNRALGFFGFAVGIPVLIFGLPIGIIADRVDRRILITASHIVSCVASLGLALLYWTGDLNLPLALILAGVSGLGVAIGQPIRQTIVPSIVPRKNLLNAIALNNVGMQSGQFIGPVFAGALVATLDFGWAFTIQAGLLIVGTFSLIPLRLPPLERTITEREISLNKFFQDIRDGFFFVARSIDIRV</sequence>
<gene>
    <name evidence="9" type="ORF">METZ01_LOCUS156482</name>
</gene>
<dbReference type="InterPro" id="IPR020846">
    <property type="entry name" value="MFS_dom"/>
</dbReference>
<dbReference type="GO" id="GO:0005886">
    <property type="term" value="C:plasma membrane"/>
    <property type="evidence" value="ECO:0007669"/>
    <property type="project" value="UniProtKB-SubCell"/>
</dbReference>
<evidence type="ECO:0000256" key="5">
    <source>
        <dbReference type="ARBA" id="ARBA00022989"/>
    </source>
</evidence>
<dbReference type="AlphaFoldDB" id="A0A382AQ70"/>
<dbReference type="InterPro" id="IPR010290">
    <property type="entry name" value="TM_effector"/>
</dbReference>
<feature type="transmembrane region" description="Helical" evidence="7">
    <location>
        <begin position="94"/>
        <end position="115"/>
    </location>
</feature>
<feature type="non-terminal residue" evidence="9">
    <location>
        <position position="245"/>
    </location>
</feature>